<dbReference type="EMBL" id="LFTY01000002">
    <property type="protein sequence ID" value="KMW58111.1"/>
    <property type="molecule type" value="Genomic_DNA"/>
</dbReference>
<evidence type="ECO:0000256" key="4">
    <source>
        <dbReference type="ARBA" id="ARBA00022989"/>
    </source>
</evidence>
<reference evidence="7 8" key="1">
    <citation type="submission" date="2015-06" db="EMBL/GenBank/DDBJ databases">
        <title>Draft genome sequence of an Alphaproteobacteria species associated to the Mediterranean sponge Oscarella lobularis.</title>
        <authorList>
            <person name="Jourda C."/>
            <person name="Santini S."/>
            <person name="Claverie J.-M."/>
        </authorList>
    </citation>
    <scope>NUCLEOTIDE SEQUENCE [LARGE SCALE GENOMIC DNA]</scope>
    <source>
        <strain evidence="7">IGS</strain>
    </source>
</reference>
<dbReference type="Proteomes" id="UP000037178">
    <property type="component" value="Unassembled WGS sequence"/>
</dbReference>
<evidence type="ECO:0000313" key="8">
    <source>
        <dbReference type="Proteomes" id="UP000037178"/>
    </source>
</evidence>
<dbReference type="GO" id="GO:0015171">
    <property type="term" value="F:amino acid transmembrane transporter activity"/>
    <property type="evidence" value="ECO:0007669"/>
    <property type="project" value="TreeGrafter"/>
</dbReference>
<accession>A0A0J9E645</accession>
<evidence type="ECO:0000256" key="5">
    <source>
        <dbReference type="ARBA" id="ARBA00023136"/>
    </source>
</evidence>
<feature type="transmembrane region" description="Helical" evidence="6">
    <location>
        <begin position="47"/>
        <end position="70"/>
    </location>
</feature>
<evidence type="ECO:0000256" key="3">
    <source>
        <dbReference type="ARBA" id="ARBA00022692"/>
    </source>
</evidence>
<comment type="caution">
    <text evidence="7">The sequence shown here is derived from an EMBL/GenBank/DDBJ whole genome shotgun (WGS) entry which is preliminary data.</text>
</comment>
<feature type="transmembrane region" description="Helical" evidence="6">
    <location>
        <begin position="116"/>
        <end position="136"/>
    </location>
</feature>
<evidence type="ECO:0000256" key="1">
    <source>
        <dbReference type="ARBA" id="ARBA00004651"/>
    </source>
</evidence>
<evidence type="ECO:0000256" key="2">
    <source>
        <dbReference type="ARBA" id="ARBA00022475"/>
    </source>
</evidence>
<keyword evidence="4 6" id="KW-1133">Transmembrane helix</keyword>
<proteinExistence type="predicted"/>
<dbReference type="InterPro" id="IPR001123">
    <property type="entry name" value="LeuE-type"/>
</dbReference>
<dbReference type="AlphaFoldDB" id="A0A0J9E645"/>
<keyword evidence="8" id="KW-1185">Reference proteome</keyword>
<dbReference type="PANTHER" id="PTHR30086">
    <property type="entry name" value="ARGININE EXPORTER PROTEIN ARGO"/>
    <property type="match status" value="1"/>
</dbReference>
<dbReference type="GO" id="GO:0005886">
    <property type="term" value="C:plasma membrane"/>
    <property type="evidence" value="ECO:0007669"/>
    <property type="project" value="UniProtKB-SubCell"/>
</dbReference>
<name>A0A0J9E645_9RHOB</name>
<dbReference type="PIRSF" id="PIRSF006324">
    <property type="entry name" value="LeuE"/>
    <property type="match status" value="1"/>
</dbReference>
<keyword evidence="2" id="KW-1003">Cell membrane</keyword>
<evidence type="ECO:0000256" key="6">
    <source>
        <dbReference type="SAM" id="Phobius"/>
    </source>
</evidence>
<sequence length="202" mass="20901">MAFDPAVLAAFILAGLLLNITPGVDFLLVTSSGINGGGAVGRAAGWGINLGIVVHILLAAAGVSALLSAYPLAYDAIRYAGAAYLLWIAYKAWTDSGELAQGAAALTRRDAFRRGLITNLLNPKTALFIFAFLPQFTDPALGAVGAQILILGAIFTVNGLLFTLILGTLAGRLGPALRGQIRILNKLTAILFGGLAVRLATQ</sequence>
<dbReference type="STRING" id="1675527.AIOL_003082"/>
<feature type="transmembrane region" description="Helical" evidence="6">
    <location>
        <begin position="148"/>
        <end position="171"/>
    </location>
</feature>
<dbReference type="PATRIC" id="fig|1675527.3.peg.3223"/>
<dbReference type="Pfam" id="PF01810">
    <property type="entry name" value="LysE"/>
    <property type="match status" value="1"/>
</dbReference>
<feature type="transmembrane region" description="Helical" evidence="6">
    <location>
        <begin position="183"/>
        <end position="201"/>
    </location>
</feature>
<evidence type="ECO:0000313" key="7">
    <source>
        <dbReference type="EMBL" id="KMW58111.1"/>
    </source>
</evidence>
<keyword evidence="3 6" id="KW-0812">Transmembrane</keyword>
<comment type="subcellular location">
    <subcellularLocation>
        <location evidence="1">Cell membrane</location>
        <topology evidence="1">Multi-pass membrane protein</topology>
    </subcellularLocation>
</comment>
<protein>
    <submittedName>
        <fullName evidence="7">Transmembrane amino acid efflux protein</fullName>
    </submittedName>
</protein>
<keyword evidence="5 6" id="KW-0472">Membrane</keyword>
<dbReference type="PANTHER" id="PTHR30086:SF20">
    <property type="entry name" value="ARGININE EXPORTER PROTEIN ARGO-RELATED"/>
    <property type="match status" value="1"/>
</dbReference>
<gene>
    <name evidence="7" type="ORF">AIOL_003082</name>
</gene>
<organism evidence="7 8">
    <name type="scientific">Candidatus Rhodobacter oscarellae</name>
    <dbReference type="NCBI Taxonomy" id="1675527"/>
    <lineage>
        <taxon>Bacteria</taxon>
        <taxon>Pseudomonadati</taxon>
        <taxon>Pseudomonadota</taxon>
        <taxon>Alphaproteobacteria</taxon>
        <taxon>Rhodobacterales</taxon>
        <taxon>Rhodobacter group</taxon>
        <taxon>Rhodobacter</taxon>
    </lineage>
</organism>